<feature type="compositionally biased region" description="Low complexity" evidence="1">
    <location>
        <begin position="205"/>
        <end position="217"/>
    </location>
</feature>
<feature type="compositionally biased region" description="Basic and acidic residues" evidence="1">
    <location>
        <begin position="257"/>
        <end position="276"/>
    </location>
</feature>
<dbReference type="OrthoDB" id="3260017at2759"/>
<proteinExistence type="predicted"/>
<dbReference type="AlphaFoldDB" id="A0A8E2AYD8"/>
<organism evidence="2 3">
    <name type="scientific">Obba rivulosa</name>
    <dbReference type="NCBI Taxonomy" id="1052685"/>
    <lineage>
        <taxon>Eukaryota</taxon>
        <taxon>Fungi</taxon>
        <taxon>Dikarya</taxon>
        <taxon>Basidiomycota</taxon>
        <taxon>Agaricomycotina</taxon>
        <taxon>Agaricomycetes</taxon>
        <taxon>Polyporales</taxon>
        <taxon>Gelatoporiaceae</taxon>
        <taxon>Obba</taxon>
    </lineage>
</organism>
<evidence type="ECO:0000313" key="2">
    <source>
        <dbReference type="EMBL" id="OCH91414.1"/>
    </source>
</evidence>
<keyword evidence="3" id="KW-1185">Reference proteome</keyword>
<gene>
    <name evidence="2" type="ORF">OBBRIDRAFT_834186</name>
</gene>
<feature type="compositionally biased region" description="Acidic residues" evidence="1">
    <location>
        <begin position="236"/>
        <end position="256"/>
    </location>
</feature>
<feature type="region of interest" description="Disordered" evidence="1">
    <location>
        <begin position="187"/>
        <end position="276"/>
    </location>
</feature>
<evidence type="ECO:0000313" key="3">
    <source>
        <dbReference type="Proteomes" id="UP000250043"/>
    </source>
</evidence>
<reference evidence="2 3" key="1">
    <citation type="submission" date="2016-07" db="EMBL/GenBank/DDBJ databases">
        <title>Draft genome of the white-rot fungus Obba rivulosa 3A-2.</title>
        <authorList>
            <consortium name="DOE Joint Genome Institute"/>
            <person name="Miettinen O."/>
            <person name="Riley R."/>
            <person name="Acob R."/>
            <person name="Barry K."/>
            <person name="Cullen D."/>
            <person name="De Vries R."/>
            <person name="Hainaut M."/>
            <person name="Hatakka A."/>
            <person name="Henrissat B."/>
            <person name="Hilden K."/>
            <person name="Kuo R."/>
            <person name="Labutti K."/>
            <person name="Lipzen A."/>
            <person name="Makela M.R."/>
            <person name="Sandor L."/>
            <person name="Spatafora J.W."/>
            <person name="Grigoriev I.V."/>
            <person name="Hibbett D.S."/>
        </authorList>
    </citation>
    <scope>NUCLEOTIDE SEQUENCE [LARGE SCALE GENOMIC DNA]</scope>
    <source>
        <strain evidence="2 3">3A-2</strain>
    </source>
</reference>
<dbReference type="EMBL" id="KV722385">
    <property type="protein sequence ID" value="OCH91414.1"/>
    <property type="molecule type" value="Genomic_DNA"/>
</dbReference>
<name>A0A8E2AYD8_9APHY</name>
<sequence>MAADNCALNADSTLMNTSDIDWFDSETDERPIKKAMDSAPALSASVKALPTLRVAGSHQRQVTWKARGDNPLAPTNNSTAIRQLFQPKAKAPLNLGAPKRGHNARHTSSGSANETTMDVDTEQPVKRLKASYSSRLRMSGYASSDDDNADAASRINAQLRLKRTTTGGGDGAIPDNVASPALSTSTLPEFVSDPVPTGAKPSRYPAPASSKMATASAKLKKKKKTVKMPDLVEVYGSDDEGDERDSGDEQEGDELDAYERVREEVLEERQNRPRRS</sequence>
<feature type="compositionally biased region" description="Polar residues" evidence="1">
    <location>
        <begin position="106"/>
        <end position="118"/>
    </location>
</feature>
<protein>
    <submittedName>
        <fullName evidence="2">Uncharacterized protein</fullName>
    </submittedName>
</protein>
<feature type="region of interest" description="Disordered" evidence="1">
    <location>
        <begin position="95"/>
        <end position="125"/>
    </location>
</feature>
<accession>A0A8E2AYD8</accession>
<dbReference type="Proteomes" id="UP000250043">
    <property type="component" value="Unassembled WGS sequence"/>
</dbReference>
<evidence type="ECO:0000256" key="1">
    <source>
        <dbReference type="SAM" id="MobiDB-lite"/>
    </source>
</evidence>